<name>A0A558QRV1_9SPHN</name>
<feature type="chain" id="PRO_5021981524" description="Tetratricopeptide repeat protein" evidence="1">
    <location>
        <begin position="24"/>
        <end position="229"/>
    </location>
</feature>
<reference evidence="2 3" key="1">
    <citation type="submission" date="2019-07" db="EMBL/GenBank/DDBJ databases">
        <title>Sphingomonas solaris sp. nov., isolated from a solar panel from Boston, Massachusetts.</title>
        <authorList>
            <person name="Tanner K."/>
            <person name="Pascual J."/>
            <person name="Mancuso C."/>
            <person name="Pereto J."/>
            <person name="Khalil A."/>
            <person name="Vilanova C."/>
        </authorList>
    </citation>
    <scope>NUCLEOTIDE SEQUENCE [LARGE SCALE GENOMIC DNA]</scope>
    <source>
        <strain evidence="2 3">R4DWN</strain>
    </source>
</reference>
<dbReference type="Proteomes" id="UP000318681">
    <property type="component" value="Unassembled WGS sequence"/>
</dbReference>
<keyword evidence="3" id="KW-1185">Reference proteome</keyword>
<organism evidence="2 3">
    <name type="scientific">Alterirhizorhabdus solaris</name>
    <dbReference type="NCBI Taxonomy" id="2529389"/>
    <lineage>
        <taxon>Bacteria</taxon>
        <taxon>Pseudomonadati</taxon>
        <taxon>Pseudomonadota</taxon>
        <taxon>Alphaproteobacteria</taxon>
        <taxon>Sphingomonadales</taxon>
        <taxon>Rhizorhabdaceae</taxon>
        <taxon>Alterirhizorhabdus</taxon>
    </lineage>
</organism>
<evidence type="ECO:0000256" key="1">
    <source>
        <dbReference type="SAM" id="SignalP"/>
    </source>
</evidence>
<feature type="signal peptide" evidence="1">
    <location>
        <begin position="1"/>
        <end position="23"/>
    </location>
</feature>
<keyword evidence="1" id="KW-0732">Signal</keyword>
<proteinExistence type="predicted"/>
<dbReference type="OrthoDB" id="7596664at2"/>
<dbReference type="EMBL" id="VNIM01000163">
    <property type="protein sequence ID" value="TVV69868.1"/>
    <property type="molecule type" value="Genomic_DNA"/>
</dbReference>
<sequence>MSRWWIGIVAVFVALGGSSAAFAASPRDMLTAAAFQARDKSGALAQIAAAQAAAEADLRARPGDREATLVRAMAIGYRAKLTRNKADALAARKVFEALAAADPRDPQAQMVLAGWHLDSIQDVGRMLAGAVLGAKSATGLAALDRSVALGGAAHATYPGIAALMRIRLDSSDVARARQLAEQAVQAPAVTPLDRVIQRNAAALLVPLRAGDGRAASVLAVKLLPFARIG</sequence>
<accession>A0A558QRV1</accession>
<evidence type="ECO:0008006" key="4">
    <source>
        <dbReference type="Google" id="ProtNLM"/>
    </source>
</evidence>
<dbReference type="AlphaFoldDB" id="A0A558QRV1"/>
<evidence type="ECO:0000313" key="2">
    <source>
        <dbReference type="EMBL" id="TVV69868.1"/>
    </source>
</evidence>
<comment type="caution">
    <text evidence="2">The sequence shown here is derived from an EMBL/GenBank/DDBJ whole genome shotgun (WGS) entry which is preliminary data.</text>
</comment>
<dbReference type="RefSeq" id="WP_145155844.1">
    <property type="nucleotide sequence ID" value="NZ_VNIM01000163.1"/>
</dbReference>
<protein>
    <recommendedName>
        <fullName evidence="4">Tetratricopeptide repeat protein</fullName>
    </recommendedName>
</protein>
<evidence type="ECO:0000313" key="3">
    <source>
        <dbReference type="Proteomes" id="UP000318681"/>
    </source>
</evidence>
<gene>
    <name evidence="2" type="ORF">FOY91_20570</name>
</gene>